<reference evidence="3 4" key="1">
    <citation type="submission" date="2023-07" db="EMBL/GenBank/DDBJ databases">
        <title>Sorghum-associated microbial communities from plants grown in Nebraska, USA.</title>
        <authorList>
            <person name="Schachtman D."/>
        </authorList>
    </citation>
    <scope>NUCLEOTIDE SEQUENCE [LARGE SCALE GENOMIC DNA]</scope>
    <source>
        <strain evidence="3 4">BE313</strain>
    </source>
</reference>
<gene>
    <name evidence="3" type="ORF">J2X19_002686</name>
</gene>
<dbReference type="Proteomes" id="UP001180487">
    <property type="component" value="Unassembled WGS sequence"/>
</dbReference>
<dbReference type="Gene3D" id="3.40.1550.10">
    <property type="entry name" value="CheC-like"/>
    <property type="match status" value="1"/>
</dbReference>
<dbReference type="CDD" id="cd17906">
    <property type="entry name" value="CheX"/>
    <property type="match status" value="1"/>
</dbReference>
<dbReference type="EMBL" id="JAVDXT010000002">
    <property type="protein sequence ID" value="MDR7378007.1"/>
    <property type="molecule type" value="Genomic_DNA"/>
</dbReference>
<accession>A0ABU2C9I6</accession>
<dbReference type="SUPFAM" id="SSF103039">
    <property type="entry name" value="CheC-like"/>
    <property type="match status" value="1"/>
</dbReference>
<sequence length="151" mass="16329">MDALTQAELKLFVNAVRRYFEVTTAEAPHITSAFLGHADVTGHAFTGTVQFSGSFHGQVLVSMPGTLLRELLVLQHATDFSDAHLLDAVGEIANTLAGNARQVLGSGLHISVPTTQQGLNSVLPQVRERPYAITLRWHHQPALVVVDITRG</sequence>
<proteinExistence type="predicted"/>
<dbReference type="InterPro" id="IPR028976">
    <property type="entry name" value="CheC-like_sf"/>
</dbReference>
<dbReference type="Pfam" id="PF13690">
    <property type="entry name" value="CheX"/>
    <property type="match status" value="1"/>
</dbReference>
<comment type="caution">
    <text evidence="3">The sequence shown here is derived from an EMBL/GenBank/DDBJ whole genome shotgun (WGS) entry which is preliminary data.</text>
</comment>
<organism evidence="3 4">
    <name type="scientific">Rhodoferax ferrireducens</name>
    <dbReference type="NCBI Taxonomy" id="192843"/>
    <lineage>
        <taxon>Bacteria</taxon>
        <taxon>Pseudomonadati</taxon>
        <taxon>Pseudomonadota</taxon>
        <taxon>Betaproteobacteria</taxon>
        <taxon>Burkholderiales</taxon>
        <taxon>Comamonadaceae</taxon>
        <taxon>Rhodoferax</taxon>
    </lineage>
</organism>
<evidence type="ECO:0000259" key="2">
    <source>
        <dbReference type="Pfam" id="PF13690"/>
    </source>
</evidence>
<evidence type="ECO:0000313" key="3">
    <source>
        <dbReference type="EMBL" id="MDR7378007.1"/>
    </source>
</evidence>
<dbReference type="RefSeq" id="WP_116606301.1">
    <property type="nucleotide sequence ID" value="NZ_JAVDXT010000002.1"/>
</dbReference>
<keyword evidence="4" id="KW-1185">Reference proteome</keyword>
<evidence type="ECO:0000256" key="1">
    <source>
        <dbReference type="ARBA" id="ARBA00022500"/>
    </source>
</evidence>
<feature type="domain" description="Chemotaxis phosphatase CheX-like" evidence="2">
    <location>
        <begin position="45"/>
        <end position="121"/>
    </location>
</feature>
<dbReference type="InterPro" id="IPR028051">
    <property type="entry name" value="CheX-like_dom"/>
</dbReference>
<protein>
    <submittedName>
        <fullName evidence="3">Chemotaxis protein CheX</fullName>
    </submittedName>
</protein>
<name>A0ABU2C9I6_9BURK</name>
<keyword evidence="1" id="KW-0145">Chemotaxis</keyword>
<evidence type="ECO:0000313" key="4">
    <source>
        <dbReference type="Proteomes" id="UP001180487"/>
    </source>
</evidence>